<feature type="compositionally biased region" description="Acidic residues" evidence="4">
    <location>
        <begin position="273"/>
        <end position="288"/>
    </location>
</feature>
<evidence type="ECO:0000256" key="2">
    <source>
        <dbReference type="ARBA" id="ARBA00023125"/>
    </source>
</evidence>
<dbReference type="InterPro" id="IPR006600">
    <property type="entry name" value="HTH_CenpB_DNA-bd_dom"/>
</dbReference>
<evidence type="ECO:0000313" key="7">
    <source>
        <dbReference type="EMBL" id="CAD7198730.1"/>
    </source>
</evidence>
<feature type="region of interest" description="Disordered" evidence="4">
    <location>
        <begin position="264"/>
        <end position="307"/>
    </location>
</feature>
<comment type="subcellular location">
    <subcellularLocation>
        <location evidence="1">Nucleus</location>
    </subcellularLocation>
</comment>
<feature type="compositionally biased region" description="Basic and acidic residues" evidence="4">
    <location>
        <begin position="289"/>
        <end position="298"/>
    </location>
</feature>
<evidence type="ECO:0000256" key="1">
    <source>
        <dbReference type="ARBA" id="ARBA00004123"/>
    </source>
</evidence>
<gene>
    <name evidence="7" type="ORF">TDIB3V08_LOCUS5008</name>
</gene>
<feature type="region of interest" description="Disordered" evidence="4">
    <location>
        <begin position="191"/>
        <end position="227"/>
    </location>
</feature>
<dbReference type="InterPro" id="IPR009057">
    <property type="entry name" value="Homeodomain-like_sf"/>
</dbReference>
<feature type="compositionally biased region" description="Polar residues" evidence="4">
    <location>
        <begin position="202"/>
        <end position="226"/>
    </location>
</feature>
<feature type="domain" description="HTH psq-type" evidence="6">
    <location>
        <begin position="61"/>
        <end position="97"/>
    </location>
</feature>
<name>A0A7R8Z747_TIMDO</name>
<evidence type="ECO:0000259" key="6">
    <source>
        <dbReference type="Pfam" id="PF04218"/>
    </source>
</evidence>
<evidence type="ECO:0000256" key="3">
    <source>
        <dbReference type="ARBA" id="ARBA00023242"/>
    </source>
</evidence>
<protein>
    <recommendedName>
        <fullName evidence="8">HTH CENPB-type domain-containing protein</fullName>
    </recommendedName>
</protein>
<accession>A0A7R8Z747</accession>
<dbReference type="Gene3D" id="1.10.10.60">
    <property type="entry name" value="Homeodomain-like"/>
    <property type="match status" value="2"/>
</dbReference>
<evidence type="ECO:0000259" key="5">
    <source>
        <dbReference type="Pfam" id="PF03221"/>
    </source>
</evidence>
<dbReference type="Pfam" id="PF04218">
    <property type="entry name" value="CENP-B_N"/>
    <property type="match status" value="1"/>
</dbReference>
<keyword evidence="2" id="KW-0238">DNA-binding</keyword>
<organism evidence="7">
    <name type="scientific">Timema douglasi</name>
    <name type="common">Walking stick</name>
    <dbReference type="NCBI Taxonomy" id="61478"/>
    <lineage>
        <taxon>Eukaryota</taxon>
        <taxon>Metazoa</taxon>
        <taxon>Ecdysozoa</taxon>
        <taxon>Arthropoda</taxon>
        <taxon>Hexapoda</taxon>
        <taxon>Insecta</taxon>
        <taxon>Pterygota</taxon>
        <taxon>Neoptera</taxon>
        <taxon>Polyneoptera</taxon>
        <taxon>Phasmatodea</taxon>
        <taxon>Timematodea</taxon>
        <taxon>Timematoidea</taxon>
        <taxon>Timematidae</taxon>
        <taxon>Timema</taxon>
    </lineage>
</organism>
<evidence type="ECO:0008006" key="8">
    <source>
        <dbReference type="Google" id="ProtNLM"/>
    </source>
</evidence>
<dbReference type="GO" id="GO:0005634">
    <property type="term" value="C:nucleus"/>
    <property type="evidence" value="ECO:0007669"/>
    <property type="project" value="UniProtKB-SubCell"/>
</dbReference>
<feature type="domain" description="HTH CENPB-type" evidence="5">
    <location>
        <begin position="119"/>
        <end position="150"/>
    </location>
</feature>
<sequence>MGAKWLPVFGFLNFFSSKTNKPELDDAKSRLITEALLNEADSLFDENKFAEIYELLLPSKEIIQEVDEKKITKTKIARRHGILKSTLFTILKMREEIVNAVQKEGHNVKVKNLKGTHANLEQAMLEWLSQHRTQNVPINRPMMQSKADKFSLRLGIENLSVQTVVIANCFRHTHFGLPINRETLVYVLSASAEDPDDPSPVDANSQPGPSTELQPGSSTAPTSTPLTFIRPCDEETWLSLAPDCMYEDYVAADDDITVWGALDNSDIIREQQESSDEEGEEEMEEEPEDIPHHERCSDSHGCQLKST</sequence>
<reference evidence="7" key="1">
    <citation type="submission" date="2020-11" db="EMBL/GenBank/DDBJ databases">
        <authorList>
            <person name="Tran Van P."/>
        </authorList>
    </citation>
    <scope>NUCLEOTIDE SEQUENCE</scope>
</reference>
<dbReference type="GO" id="GO:0003677">
    <property type="term" value="F:DNA binding"/>
    <property type="evidence" value="ECO:0007669"/>
    <property type="project" value="UniProtKB-KW"/>
</dbReference>
<dbReference type="EMBL" id="OA566338">
    <property type="protein sequence ID" value="CAD7198730.1"/>
    <property type="molecule type" value="Genomic_DNA"/>
</dbReference>
<proteinExistence type="predicted"/>
<dbReference type="SUPFAM" id="SSF46689">
    <property type="entry name" value="Homeodomain-like"/>
    <property type="match status" value="2"/>
</dbReference>
<dbReference type="InterPro" id="IPR007889">
    <property type="entry name" value="HTH_Psq"/>
</dbReference>
<dbReference type="AlphaFoldDB" id="A0A7R8Z747"/>
<evidence type="ECO:0000256" key="4">
    <source>
        <dbReference type="SAM" id="MobiDB-lite"/>
    </source>
</evidence>
<keyword evidence="3" id="KW-0539">Nucleus</keyword>
<dbReference type="Pfam" id="PF03221">
    <property type="entry name" value="HTH_Tnp_Tc5"/>
    <property type="match status" value="1"/>
</dbReference>